<organism evidence="1 2">
    <name type="scientific">Acrobeloides nanus</name>
    <dbReference type="NCBI Taxonomy" id="290746"/>
    <lineage>
        <taxon>Eukaryota</taxon>
        <taxon>Metazoa</taxon>
        <taxon>Ecdysozoa</taxon>
        <taxon>Nematoda</taxon>
        <taxon>Chromadorea</taxon>
        <taxon>Rhabditida</taxon>
        <taxon>Tylenchina</taxon>
        <taxon>Cephalobomorpha</taxon>
        <taxon>Cephaloboidea</taxon>
        <taxon>Cephalobidae</taxon>
        <taxon>Acrobeloides</taxon>
    </lineage>
</organism>
<reference evidence="2" key="1">
    <citation type="submission" date="2022-11" db="UniProtKB">
        <authorList>
            <consortium name="WormBaseParasite"/>
        </authorList>
    </citation>
    <scope>IDENTIFICATION</scope>
</reference>
<proteinExistence type="predicted"/>
<sequence length="35" mass="3890">IPWFENAFVFGYFETITSENISLGGDSIYNSIGSN</sequence>
<keyword evidence="1" id="KW-1185">Reference proteome</keyword>
<protein>
    <submittedName>
        <fullName evidence="2">Uncharacterized protein</fullName>
    </submittedName>
</protein>
<dbReference type="Proteomes" id="UP000887540">
    <property type="component" value="Unplaced"/>
</dbReference>
<evidence type="ECO:0000313" key="1">
    <source>
        <dbReference type="Proteomes" id="UP000887540"/>
    </source>
</evidence>
<dbReference type="AlphaFoldDB" id="A0A914ESU1"/>
<name>A0A914ESU1_9BILA</name>
<dbReference type="WBParaSite" id="ACRNAN_scaffold9976.g12027.t1">
    <property type="protein sequence ID" value="ACRNAN_scaffold9976.g12027.t1"/>
    <property type="gene ID" value="ACRNAN_scaffold9976.g12027"/>
</dbReference>
<accession>A0A914ESU1</accession>
<evidence type="ECO:0000313" key="2">
    <source>
        <dbReference type="WBParaSite" id="ACRNAN_scaffold9976.g12027.t1"/>
    </source>
</evidence>